<dbReference type="EMBL" id="MNQU01000231">
    <property type="protein sequence ID" value="OKZ32430.1"/>
    <property type="molecule type" value="Genomic_DNA"/>
</dbReference>
<sequence>MKPKILFILHLPPPIHGAAMMGKYIQESELVNSSFDCFCINLATAGSLSDIGHISLKKLLKYFFLLKHISHVVREIRPELVYITPNAGGKAFFKDFIVVQMLKSMGCKVIAHYHNKGVSVYQSKWVYNFFYKRFFSNLKVILLAETLYKDIAKYVKREDVYICPNGIPNLRKGEFEARRKNEVPYLLFLSNLLINKGVFVLLDALRILKEKGYLFNCQYVGGETAEINAVQFSEEVDKRDLNDRVAYVGRKVGEEKNAFFQQADVFVFPTYYYNECFPLVILEAMEYKLPAISTNEGGIPDMVKDGENGLICEKQNPYLLADCIAKLLDDEELRVKMGNAGYDKFCREFTLQQFEHRMLDILSQNLPQKEKEN</sequence>
<dbReference type="Pfam" id="PF00534">
    <property type="entry name" value="Glycos_transf_1"/>
    <property type="match status" value="1"/>
</dbReference>
<dbReference type="Proteomes" id="UP000186549">
    <property type="component" value="Unassembled WGS sequence"/>
</dbReference>
<comment type="caution">
    <text evidence="2">The sequence shown here is derived from an EMBL/GenBank/DDBJ whole genome shotgun (WGS) entry which is preliminary data.</text>
</comment>
<name>A0A1Q6I0N3_BACUN</name>
<evidence type="ECO:0000259" key="1">
    <source>
        <dbReference type="Pfam" id="PF00534"/>
    </source>
</evidence>
<dbReference type="PANTHER" id="PTHR12526">
    <property type="entry name" value="GLYCOSYLTRANSFERASE"/>
    <property type="match status" value="1"/>
</dbReference>
<evidence type="ECO:0000313" key="2">
    <source>
        <dbReference type="EMBL" id="OKZ32430.1"/>
    </source>
</evidence>
<proteinExistence type="predicted"/>
<reference evidence="2 3" key="1">
    <citation type="journal article" date="2016" name="Nat. Biotechnol.">
        <title>Measurement of bacterial replication rates in microbial communities.</title>
        <authorList>
            <person name="Brown C.T."/>
            <person name="Olm M.R."/>
            <person name="Thomas B.C."/>
            <person name="Banfield J.F."/>
        </authorList>
    </citation>
    <scope>NUCLEOTIDE SEQUENCE [LARGE SCALE GENOMIC DNA]</scope>
    <source>
        <strain evidence="2">45_41</strain>
    </source>
</reference>
<dbReference type="CDD" id="cd03801">
    <property type="entry name" value="GT4_PimA-like"/>
    <property type="match status" value="1"/>
</dbReference>
<feature type="domain" description="Glycosyl transferase family 1" evidence="1">
    <location>
        <begin position="177"/>
        <end position="343"/>
    </location>
</feature>
<dbReference type="SUPFAM" id="SSF53756">
    <property type="entry name" value="UDP-Glycosyltransferase/glycogen phosphorylase"/>
    <property type="match status" value="1"/>
</dbReference>
<organism evidence="2 3">
    <name type="scientific">Bacteroides uniformis</name>
    <dbReference type="NCBI Taxonomy" id="820"/>
    <lineage>
        <taxon>Bacteria</taxon>
        <taxon>Pseudomonadati</taxon>
        <taxon>Bacteroidota</taxon>
        <taxon>Bacteroidia</taxon>
        <taxon>Bacteroidales</taxon>
        <taxon>Bacteroidaceae</taxon>
        <taxon>Bacteroides</taxon>
    </lineage>
</organism>
<gene>
    <name evidence="2" type="ORF">BHV79_10175</name>
</gene>
<dbReference type="GO" id="GO:0016757">
    <property type="term" value="F:glycosyltransferase activity"/>
    <property type="evidence" value="ECO:0007669"/>
    <property type="project" value="InterPro"/>
</dbReference>
<dbReference type="Gene3D" id="3.40.50.2000">
    <property type="entry name" value="Glycogen Phosphorylase B"/>
    <property type="match status" value="2"/>
</dbReference>
<protein>
    <submittedName>
        <fullName evidence="2">Glycosyl transferase</fullName>
    </submittedName>
</protein>
<evidence type="ECO:0000313" key="3">
    <source>
        <dbReference type="Proteomes" id="UP000186549"/>
    </source>
</evidence>
<dbReference type="InterPro" id="IPR001296">
    <property type="entry name" value="Glyco_trans_1"/>
</dbReference>
<accession>A0A1Q6I0N3</accession>
<keyword evidence="2" id="KW-0808">Transferase</keyword>
<dbReference type="AlphaFoldDB" id="A0A1Q6I0N3"/>